<accession>A0A1H2FGB4</accession>
<dbReference type="AlphaFoldDB" id="A0A1H2FGB4"/>
<sequence length="254" mass="27162">MNSGSTQHWNPQDYSANAGFVSELGMPVIEWLAPVKGESILDLGCGDGTLALKLQRSGCDVVGIDASPDMIAAAISSGLQASVCDGHQLPFVERFDAVFSNAALHWMLRPEAVIAGVWAALRPGGRFVGEFGGAGNVATIIDALESELHGLGVPAECPWFFPTPDAYQTMLEQAGFEVTKVALIPRATPLPGDVGGWLRTFAQPYTNVLPESQRDDLITTVVEKLKPRLCDAQGNWTADYVRLRFAAVKPGTHA</sequence>
<keyword evidence="2" id="KW-0489">Methyltransferase</keyword>
<protein>
    <submittedName>
        <fullName evidence="2">Ubiquinone/menaquinone biosynthesis C-methylase UbiE</fullName>
    </submittedName>
</protein>
<keyword evidence="2" id="KW-0808">Transferase</keyword>
<dbReference type="PANTHER" id="PTHR43861">
    <property type="entry name" value="TRANS-ACONITATE 2-METHYLTRANSFERASE-RELATED"/>
    <property type="match status" value="1"/>
</dbReference>
<dbReference type="Proteomes" id="UP000243924">
    <property type="component" value="Chromosome I"/>
</dbReference>
<dbReference type="Gene3D" id="3.40.50.150">
    <property type="entry name" value="Vaccinia Virus protein VP39"/>
    <property type="match status" value="1"/>
</dbReference>
<dbReference type="InterPro" id="IPR029063">
    <property type="entry name" value="SAM-dependent_MTases_sf"/>
</dbReference>
<dbReference type="InterPro" id="IPR013216">
    <property type="entry name" value="Methyltransf_11"/>
</dbReference>
<keyword evidence="3" id="KW-1185">Reference proteome</keyword>
<dbReference type="GO" id="GO:0032259">
    <property type="term" value="P:methylation"/>
    <property type="evidence" value="ECO:0007669"/>
    <property type="project" value="UniProtKB-KW"/>
</dbReference>
<evidence type="ECO:0000313" key="3">
    <source>
        <dbReference type="Proteomes" id="UP000243924"/>
    </source>
</evidence>
<evidence type="ECO:0000313" key="2">
    <source>
        <dbReference type="EMBL" id="SDU06430.1"/>
    </source>
</evidence>
<dbReference type="OrthoDB" id="9760689at2"/>
<dbReference type="STRING" id="1434072.SAMN05216210_1540"/>
<gene>
    <name evidence="2" type="ORF">SAMN05216210_1540</name>
</gene>
<keyword evidence="2" id="KW-0830">Ubiquinone</keyword>
<organism evidence="2 3">
    <name type="scientific">Halopseudomonas salegens</name>
    <dbReference type="NCBI Taxonomy" id="1434072"/>
    <lineage>
        <taxon>Bacteria</taxon>
        <taxon>Pseudomonadati</taxon>
        <taxon>Pseudomonadota</taxon>
        <taxon>Gammaproteobacteria</taxon>
        <taxon>Pseudomonadales</taxon>
        <taxon>Pseudomonadaceae</taxon>
        <taxon>Halopseudomonas</taxon>
    </lineage>
</organism>
<dbReference type="PANTHER" id="PTHR43861:SF1">
    <property type="entry name" value="TRANS-ACONITATE 2-METHYLTRANSFERASE"/>
    <property type="match status" value="1"/>
</dbReference>
<name>A0A1H2FGB4_9GAMM</name>
<dbReference type="SUPFAM" id="SSF53335">
    <property type="entry name" value="S-adenosyl-L-methionine-dependent methyltransferases"/>
    <property type="match status" value="1"/>
</dbReference>
<feature type="domain" description="Methyltransferase type 11" evidence="1">
    <location>
        <begin position="41"/>
        <end position="128"/>
    </location>
</feature>
<dbReference type="CDD" id="cd02440">
    <property type="entry name" value="AdoMet_MTases"/>
    <property type="match status" value="1"/>
</dbReference>
<proteinExistence type="predicted"/>
<dbReference type="Pfam" id="PF08241">
    <property type="entry name" value="Methyltransf_11"/>
    <property type="match status" value="1"/>
</dbReference>
<evidence type="ECO:0000259" key="1">
    <source>
        <dbReference type="Pfam" id="PF08241"/>
    </source>
</evidence>
<reference evidence="3" key="1">
    <citation type="submission" date="2016-10" db="EMBL/GenBank/DDBJ databases">
        <authorList>
            <person name="Varghese N."/>
            <person name="Submissions S."/>
        </authorList>
    </citation>
    <scope>NUCLEOTIDE SEQUENCE [LARGE SCALE GENOMIC DNA]</scope>
    <source>
        <strain evidence="3">CECT 8338</strain>
    </source>
</reference>
<dbReference type="EMBL" id="LT629787">
    <property type="protein sequence ID" value="SDU06430.1"/>
    <property type="molecule type" value="Genomic_DNA"/>
</dbReference>
<dbReference type="GO" id="GO:0008757">
    <property type="term" value="F:S-adenosylmethionine-dependent methyltransferase activity"/>
    <property type="evidence" value="ECO:0007669"/>
    <property type="project" value="InterPro"/>
</dbReference>